<dbReference type="GO" id="GO:0004799">
    <property type="term" value="F:thymidylate synthase activity"/>
    <property type="evidence" value="ECO:0007669"/>
    <property type="project" value="TreeGrafter"/>
</dbReference>
<dbReference type="InterPro" id="IPR036098">
    <property type="entry name" value="Thymidylate_synthase_ThyX_sf"/>
</dbReference>
<dbReference type="GO" id="GO:0050660">
    <property type="term" value="F:flavin adenine dinucleotide binding"/>
    <property type="evidence" value="ECO:0007669"/>
    <property type="project" value="InterPro"/>
</dbReference>
<sequence length="507" mass="58295">MPDSFSADEKVLLSPYVTNVDRPIYALGNLPEEVVAVLFAYYSRSTESLRRNLLKLIRDQEVDLDRRLQWIEQDSGALAEAKEKARQFHEKWVVGYGHSSVAEHAVVHLALEEVSILATKIIEDNRLASYTEKSTRYVIFDPRSYYTPARLQESSCREIYERTVTALLSCYHTLMEETIAAVQARWPRQEGKTEAAYKAACRAKSCDILRYLLPAATQTNLGLTINGRALEYMISKLLSHPLEEIQGIGQAVKEEAQKIVPTLIKYAAPSPYRMETEQVMREMAQEFSGTTSPQEDRTVRLVAAPEDAEKRLVAAILYSYGSSSYAQLTDRVSLLSPQERERVIDEYLKGRGPHDPPLRALEDLVYSFEILVDFGAFRDIQRHRMATQHLQEFTADHGYVVPPEVAELGLETHFEASMEQAREAYGMIRRKHPLEAAYVLPLAYRRRVLFTWNLREMFHFVQLRSARQGHASYRSVAQEVYRELERVHPLLARYMRVDLEEYPLGRL</sequence>
<dbReference type="AlphaFoldDB" id="A0A932M0N9"/>
<protein>
    <submittedName>
        <fullName evidence="1">FAD-dependent thymidylate synthase</fullName>
    </submittedName>
</protein>
<dbReference type="CDD" id="cd20175">
    <property type="entry name" value="ThyX"/>
    <property type="match status" value="2"/>
</dbReference>
<reference evidence="1" key="1">
    <citation type="submission" date="2020-07" db="EMBL/GenBank/DDBJ databases">
        <title>Huge and variable diversity of episymbiotic CPR bacteria and DPANN archaea in groundwater ecosystems.</title>
        <authorList>
            <person name="He C.Y."/>
            <person name="Keren R."/>
            <person name="Whittaker M."/>
            <person name="Farag I.F."/>
            <person name="Doudna J."/>
            <person name="Cate J.H.D."/>
            <person name="Banfield J.F."/>
        </authorList>
    </citation>
    <scope>NUCLEOTIDE SEQUENCE</scope>
    <source>
        <strain evidence="1">NC_groundwater_717_Ag_S-0.2um_59_8</strain>
    </source>
</reference>
<dbReference type="Proteomes" id="UP000741360">
    <property type="component" value="Unassembled WGS sequence"/>
</dbReference>
<comment type="caution">
    <text evidence="1">The sequence shown here is derived from an EMBL/GenBank/DDBJ whole genome shotgun (WGS) entry which is preliminary data.</text>
</comment>
<organism evidence="1 2">
    <name type="scientific">Tectimicrobiota bacterium</name>
    <dbReference type="NCBI Taxonomy" id="2528274"/>
    <lineage>
        <taxon>Bacteria</taxon>
        <taxon>Pseudomonadati</taxon>
        <taxon>Nitrospinota/Tectimicrobiota group</taxon>
        <taxon>Candidatus Tectimicrobiota</taxon>
    </lineage>
</organism>
<evidence type="ECO:0000313" key="2">
    <source>
        <dbReference type="Proteomes" id="UP000741360"/>
    </source>
</evidence>
<dbReference type="EMBL" id="JACPSX010000161">
    <property type="protein sequence ID" value="MBI3015052.1"/>
    <property type="molecule type" value="Genomic_DNA"/>
</dbReference>
<dbReference type="Gene3D" id="3.30.1360.170">
    <property type="match status" value="2"/>
</dbReference>
<gene>
    <name evidence="1" type="ORF">HYY65_08360</name>
</gene>
<dbReference type="PANTHER" id="PTHR34934:SF1">
    <property type="entry name" value="FLAVIN-DEPENDENT THYMIDYLATE SYNTHASE"/>
    <property type="match status" value="1"/>
</dbReference>
<name>A0A932M0N9_UNCTE</name>
<evidence type="ECO:0000313" key="1">
    <source>
        <dbReference type="EMBL" id="MBI3015052.1"/>
    </source>
</evidence>
<dbReference type="Pfam" id="PF02511">
    <property type="entry name" value="Thy1"/>
    <property type="match status" value="2"/>
</dbReference>
<dbReference type="PROSITE" id="PS51331">
    <property type="entry name" value="THYX"/>
    <property type="match status" value="2"/>
</dbReference>
<accession>A0A932M0N9</accession>
<dbReference type="GO" id="GO:0050797">
    <property type="term" value="F:thymidylate synthase (FAD) activity"/>
    <property type="evidence" value="ECO:0007669"/>
    <property type="project" value="InterPro"/>
</dbReference>
<dbReference type="SUPFAM" id="SSF69796">
    <property type="entry name" value="Thymidylate synthase-complementing protein Thy1"/>
    <property type="match status" value="2"/>
</dbReference>
<dbReference type="PANTHER" id="PTHR34934">
    <property type="entry name" value="FLAVIN-DEPENDENT THYMIDYLATE SYNTHASE"/>
    <property type="match status" value="1"/>
</dbReference>
<proteinExistence type="predicted"/>
<dbReference type="GO" id="GO:0070402">
    <property type="term" value="F:NADPH binding"/>
    <property type="evidence" value="ECO:0007669"/>
    <property type="project" value="TreeGrafter"/>
</dbReference>
<dbReference type="InterPro" id="IPR003669">
    <property type="entry name" value="Thymidylate_synthase_ThyX"/>
</dbReference>
<dbReference type="GO" id="GO:0006231">
    <property type="term" value="P:dTMP biosynthetic process"/>
    <property type="evidence" value="ECO:0007669"/>
    <property type="project" value="InterPro"/>
</dbReference>